<dbReference type="RefSeq" id="WP_168671120.1">
    <property type="nucleotide sequence ID" value="NZ_JAAVTK010000001.1"/>
</dbReference>
<reference evidence="1 2" key="1">
    <citation type="submission" date="2020-03" db="EMBL/GenBank/DDBJ databases">
        <title>Genomic Encyclopedia of Type Strains, Phase IV (KMG-V): Genome sequencing to study the core and pangenomes of soil and plant-associated prokaryotes.</title>
        <authorList>
            <person name="Whitman W."/>
        </authorList>
    </citation>
    <scope>NUCLEOTIDE SEQUENCE [LARGE SCALE GENOMIC DNA]</scope>
    <source>
        <strain evidence="1 2">1B</strain>
    </source>
</reference>
<organism evidence="1 2">
    <name type="scientific">Hymenobacter artigasi</name>
    <dbReference type="NCBI Taxonomy" id="2719616"/>
    <lineage>
        <taxon>Bacteria</taxon>
        <taxon>Pseudomonadati</taxon>
        <taxon>Bacteroidota</taxon>
        <taxon>Cytophagia</taxon>
        <taxon>Cytophagales</taxon>
        <taxon>Hymenobacteraceae</taxon>
        <taxon>Hymenobacter</taxon>
    </lineage>
</organism>
<gene>
    <name evidence="1" type="ORF">HBN54_000022</name>
</gene>
<comment type="caution">
    <text evidence="1">The sequence shown here is derived from an EMBL/GenBank/DDBJ whole genome shotgun (WGS) entry which is preliminary data.</text>
</comment>
<name>A0ABX1HF89_9BACT</name>
<dbReference type="EMBL" id="JAAVTK010000001">
    <property type="protein sequence ID" value="NKI87443.1"/>
    <property type="molecule type" value="Genomic_DNA"/>
</dbReference>
<protein>
    <recommendedName>
        <fullName evidence="3">Lipocalin-like domain-containing protein</fullName>
    </recommendedName>
</protein>
<accession>A0ABX1HF89</accession>
<evidence type="ECO:0008006" key="3">
    <source>
        <dbReference type="Google" id="ProtNLM"/>
    </source>
</evidence>
<sequence length="141" mass="16106">MLMLLVGLTDSNSIQGQRIARPQLVGHWLAIDPAEEDTFINKDGQPLRFKGRPAITITLDFKSDNHASLTIKDAESSKIRPFTYRIINSNLIERRYSQGEKPVRETLTITKNKLWLAPYPMPKPPQESIDLLYSLTFVKQP</sequence>
<proteinExistence type="predicted"/>
<dbReference type="Proteomes" id="UP000717634">
    <property type="component" value="Unassembled WGS sequence"/>
</dbReference>
<keyword evidence="2" id="KW-1185">Reference proteome</keyword>
<evidence type="ECO:0000313" key="1">
    <source>
        <dbReference type="EMBL" id="NKI87443.1"/>
    </source>
</evidence>
<evidence type="ECO:0000313" key="2">
    <source>
        <dbReference type="Proteomes" id="UP000717634"/>
    </source>
</evidence>